<reference evidence="2 3" key="1">
    <citation type="submission" date="2020-08" db="EMBL/GenBank/DDBJ databases">
        <title>Bridging the membrane lipid divide: bacteria of the FCB group superphylum have the potential to synthesize archaeal ether lipids.</title>
        <authorList>
            <person name="Villanueva L."/>
            <person name="Von Meijenfeldt F.A.B."/>
            <person name="Westbye A.B."/>
            <person name="Yadav S."/>
            <person name="Hopmans E.C."/>
            <person name="Dutilh B.E."/>
            <person name="Sinninghe Damste J.S."/>
        </authorList>
    </citation>
    <scope>NUCLEOTIDE SEQUENCE [LARGE SCALE GENOMIC DNA]</scope>
    <source>
        <strain evidence="2">NIOZ-UU27</strain>
    </source>
</reference>
<keyword evidence="1" id="KW-1133">Transmembrane helix</keyword>
<keyword evidence="1" id="KW-0472">Membrane</keyword>
<dbReference type="InterPro" id="IPR030925">
    <property type="entry name" value="T2SS_GspN_Lepto"/>
</dbReference>
<keyword evidence="1" id="KW-0812">Transmembrane</keyword>
<name>A0A8J6N041_9DELT</name>
<dbReference type="EMBL" id="JACNJD010000214">
    <property type="protein sequence ID" value="MBC8177520.1"/>
    <property type="molecule type" value="Genomic_DNA"/>
</dbReference>
<dbReference type="NCBIfam" id="TIGR04411">
    <property type="entry name" value="T2SS_GspN_Lepto"/>
    <property type="match status" value="1"/>
</dbReference>
<organism evidence="2 3">
    <name type="scientific">Candidatus Desulfacyla euxinica</name>
    <dbReference type="NCBI Taxonomy" id="2841693"/>
    <lineage>
        <taxon>Bacteria</taxon>
        <taxon>Deltaproteobacteria</taxon>
        <taxon>Candidatus Desulfacyla</taxon>
    </lineage>
</organism>
<sequence length="300" mass="33311">MKKAIRKKGNWIGYLLYCVLLTVALLYYRFPSESIAAYLESAVSKANPRILLSLESLRPGFPLSVNLIGAKMSFKKAPQKPLLSVKNLSLRPEAWAFLHGTQVYHFNVHAYDGNINGNVRFEDQERMDSFTATMQMRDLRIGRHPYLSPLIGRDVSGVLGGDIVYTGQYNNLIAGAGEAVLNISGGSVQLLQPILGFESLQFDRLSMKMKLKNKKMTLSDVGLQGPAVKGQLSGTITLNNDIPASRLDLRGTIEPLGGLFGNLKGDSNSLKFLRRSLKNLQRSFVIRGTFRDPEFKFLQG</sequence>
<evidence type="ECO:0000313" key="2">
    <source>
        <dbReference type="EMBL" id="MBC8177520.1"/>
    </source>
</evidence>
<dbReference type="Proteomes" id="UP000650524">
    <property type="component" value="Unassembled WGS sequence"/>
</dbReference>
<feature type="transmembrane region" description="Helical" evidence="1">
    <location>
        <begin position="12"/>
        <end position="30"/>
    </location>
</feature>
<dbReference type="AlphaFoldDB" id="A0A8J6N041"/>
<accession>A0A8J6N041</accession>
<evidence type="ECO:0000313" key="3">
    <source>
        <dbReference type="Proteomes" id="UP000650524"/>
    </source>
</evidence>
<gene>
    <name evidence="2" type="primary">gspN</name>
    <name evidence="2" type="ORF">H8E19_08950</name>
</gene>
<comment type="caution">
    <text evidence="2">The sequence shown here is derived from an EMBL/GenBank/DDBJ whole genome shotgun (WGS) entry which is preliminary data.</text>
</comment>
<evidence type="ECO:0000256" key="1">
    <source>
        <dbReference type="SAM" id="Phobius"/>
    </source>
</evidence>
<proteinExistence type="predicted"/>
<protein>
    <submittedName>
        <fullName evidence="2">Type II secretion system protein GspN</fullName>
    </submittedName>
</protein>